<dbReference type="PANTHER" id="PTHR46268">
    <property type="entry name" value="STRESS RESPONSE PROTEIN NHAX"/>
    <property type="match status" value="1"/>
</dbReference>
<dbReference type="RefSeq" id="WP_345043599.1">
    <property type="nucleotide sequence ID" value="NZ_BAAAYL010000001.1"/>
</dbReference>
<gene>
    <name evidence="3" type="ORF">GCM10020367_60850</name>
</gene>
<organism evidence="3 4">
    <name type="scientific">Streptomyces sannanensis</name>
    <dbReference type="NCBI Taxonomy" id="285536"/>
    <lineage>
        <taxon>Bacteria</taxon>
        <taxon>Bacillati</taxon>
        <taxon>Actinomycetota</taxon>
        <taxon>Actinomycetes</taxon>
        <taxon>Kitasatosporales</taxon>
        <taxon>Streptomycetaceae</taxon>
        <taxon>Streptomyces</taxon>
    </lineage>
</organism>
<reference evidence="4" key="1">
    <citation type="journal article" date="2019" name="Int. J. Syst. Evol. Microbiol.">
        <title>The Global Catalogue of Microorganisms (GCM) 10K type strain sequencing project: providing services to taxonomists for standard genome sequencing and annotation.</title>
        <authorList>
            <consortium name="The Broad Institute Genomics Platform"/>
            <consortium name="The Broad Institute Genome Sequencing Center for Infectious Disease"/>
            <person name="Wu L."/>
            <person name="Ma J."/>
        </authorList>
    </citation>
    <scope>NUCLEOTIDE SEQUENCE [LARGE SCALE GENOMIC DNA]</scope>
    <source>
        <strain evidence="4">JCM 9651</strain>
    </source>
</reference>
<dbReference type="Proteomes" id="UP001499990">
    <property type="component" value="Unassembled WGS sequence"/>
</dbReference>
<dbReference type="PANTHER" id="PTHR46268:SF6">
    <property type="entry name" value="UNIVERSAL STRESS PROTEIN UP12"/>
    <property type="match status" value="1"/>
</dbReference>
<dbReference type="InterPro" id="IPR006016">
    <property type="entry name" value="UspA"/>
</dbReference>
<dbReference type="EMBL" id="BAAAYL010000001">
    <property type="protein sequence ID" value="GAA3379012.1"/>
    <property type="molecule type" value="Genomic_DNA"/>
</dbReference>
<name>A0ABP6SKY4_9ACTN</name>
<dbReference type="InterPro" id="IPR006015">
    <property type="entry name" value="Universal_stress_UspA"/>
</dbReference>
<evidence type="ECO:0000313" key="3">
    <source>
        <dbReference type="EMBL" id="GAA3379012.1"/>
    </source>
</evidence>
<dbReference type="SUPFAM" id="SSF52402">
    <property type="entry name" value="Adenine nucleotide alpha hydrolases-like"/>
    <property type="match status" value="2"/>
</dbReference>
<dbReference type="Gene3D" id="3.40.50.620">
    <property type="entry name" value="HUPs"/>
    <property type="match status" value="2"/>
</dbReference>
<proteinExistence type="inferred from homology"/>
<keyword evidence="4" id="KW-1185">Reference proteome</keyword>
<feature type="domain" description="UspA" evidence="2">
    <location>
        <begin position="158"/>
        <end position="296"/>
    </location>
</feature>
<evidence type="ECO:0000256" key="1">
    <source>
        <dbReference type="ARBA" id="ARBA00008791"/>
    </source>
</evidence>
<sequence length="298" mass="31568">MRQTLTAGIDGSAESLDAAQWAAREALLRDLPLTLLHAGYAPAFRTRPPEAGATAEREDHALDTAVRKLLAGHPTLKLVPLRVPEAPVEALLAAAESSQMLVLGSHGFSGFAGFVVGSVALDVTARARCPVVLVRAGERPEDEHLLTLLGAPSARTPYRPVVLGLDLAQSGDELLAYAFAAAAARSAPLRVLHVWRLPLLYAHGRVHEPLSTPDVQAVQAELERALTDALDGWRDKYPGIEVTEHLVDGRAAHHLLLASTGASLVVVGRRDSAGPRLGPVTHSVIHHVTCPVAVVPHA</sequence>
<evidence type="ECO:0000259" key="2">
    <source>
        <dbReference type="Pfam" id="PF00582"/>
    </source>
</evidence>
<dbReference type="InterPro" id="IPR014729">
    <property type="entry name" value="Rossmann-like_a/b/a_fold"/>
</dbReference>
<dbReference type="PRINTS" id="PR01438">
    <property type="entry name" value="UNVRSLSTRESS"/>
</dbReference>
<comment type="caution">
    <text evidence="3">The sequence shown here is derived from an EMBL/GenBank/DDBJ whole genome shotgun (WGS) entry which is preliminary data.</text>
</comment>
<feature type="domain" description="UspA" evidence="2">
    <location>
        <begin position="1"/>
        <end position="135"/>
    </location>
</feature>
<protein>
    <submittedName>
        <fullName evidence="3">Universal stress protein</fullName>
    </submittedName>
</protein>
<dbReference type="Pfam" id="PF00582">
    <property type="entry name" value="Usp"/>
    <property type="match status" value="2"/>
</dbReference>
<accession>A0ABP6SKY4</accession>
<evidence type="ECO:0000313" key="4">
    <source>
        <dbReference type="Proteomes" id="UP001499990"/>
    </source>
</evidence>
<comment type="similarity">
    <text evidence="1">Belongs to the universal stress protein A family.</text>
</comment>